<accession>A0A9P0FA57</accession>
<keyword evidence="4" id="KW-1185">Reference proteome</keyword>
<dbReference type="Gene3D" id="1.10.287.1490">
    <property type="match status" value="1"/>
</dbReference>
<name>A0A9P0FA57_BEMTA</name>
<evidence type="ECO:0000256" key="1">
    <source>
        <dbReference type="SAM" id="Coils"/>
    </source>
</evidence>
<dbReference type="SUPFAM" id="SSF57997">
    <property type="entry name" value="Tropomyosin"/>
    <property type="match status" value="1"/>
</dbReference>
<evidence type="ECO:0000256" key="2">
    <source>
        <dbReference type="SAM" id="MobiDB-lite"/>
    </source>
</evidence>
<gene>
    <name evidence="3" type="ORF">BEMITA_LOCUS13007</name>
</gene>
<dbReference type="EMBL" id="OU963869">
    <property type="protein sequence ID" value="CAH0394744.1"/>
    <property type="molecule type" value="Genomic_DNA"/>
</dbReference>
<organism evidence="3 4">
    <name type="scientific">Bemisia tabaci</name>
    <name type="common">Sweetpotato whitefly</name>
    <name type="synonym">Aleurodes tabaci</name>
    <dbReference type="NCBI Taxonomy" id="7038"/>
    <lineage>
        <taxon>Eukaryota</taxon>
        <taxon>Metazoa</taxon>
        <taxon>Ecdysozoa</taxon>
        <taxon>Arthropoda</taxon>
        <taxon>Hexapoda</taxon>
        <taxon>Insecta</taxon>
        <taxon>Pterygota</taxon>
        <taxon>Neoptera</taxon>
        <taxon>Paraneoptera</taxon>
        <taxon>Hemiptera</taxon>
        <taxon>Sternorrhyncha</taxon>
        <taxon>Aleyrodoidea</taxon>
        <taxon>Aleyrodidae</taxon>
        <taxon>Aleyrodinae</taxon>
        <taxon>Bemisia</taxon>
    </lineage>
</organism>
<evidence type="ECO:0000313" key="3">
    <source>
        <dbReference type="EMBL" id="CAH0394744.1"/>
    </source>
</evidence>
<protein>
    <recommendedName>
        <fullName evidence="5">Testis-expressed sequence 9 protein</fullName>
    </recommendedName>
</protein>
<dbReference type="Proteomes" id="UP001152759">
    <property type="component" value="Chromosome 8"/>
</dbReference>
<evidence type="ECO:0000313" key="4">
    <source>
        <dbReference type="Proteomes" id="UP001152759"/>
    </source>
</evidence>
<dbReference type="AlphaFoldDB" id="A0A9P0FA57"/>
<reference evidence="3" key="1">
    <citation type="submission" date="2021-12" db="EMBL/GenBank/DDBJ databases">
        <authorList>
            <person name="King R."/>
        </authorList>
    </citation>
    <scope>NUCLEOTIDE SEQUENCE</scope>
</reference>
<sequence length="352" mass="40170">EAVSSLNDDILEKEKALHQLNDELEKKTRCFMERIKTKGSNFDVKCDDLSISSPELSYCSYEENVINDSNLHKSPSFRTLPPSRNQSGTSQKSLPVSRSFKKFAVAKSNLSLGRASSALKASRLILEGCTDSDGIQQSSLSQEAKLRLLNAKSTNLTKEVQQLRSDYSNVAQELKIAQKEIKLLESEKAKSLLQMKTTKDQLRKQEENVEKLTTNLHNRDAENRSLKKQLGTLNQEMKKLKVSYSNQTMKLNQMTLDNERLQAAIKESEFTTKETRDACRKKTDELAGYIKKQTRQIHDLNSLVKKQFELISNLKRQRMIYENNCILKLIKDEFDKILNVANENQSSALSLL</sequence>
<feature type="non-terminal residue" evidence="3">
    <location>
        <position position="1"/>
    </location>
</feature>
<feature type="coiled-coil region" evidence="1">
    <location>
        <begin position="146"/>
        <end position="243"/>
    </location>
</feature>
<dbReference type="PANTHER" id="PTHR23313:SF0">
    <property type="entry name" value="TESTIS-EXPRESSED PROTEIN 9"/>
    <property type="match status" value="1"/>
</dbReference>
<proteinExistence type="predicted"/>
<dbReference type="PANTHER" id="PTHR23313">
    <property type="entry name" value="TSEC1-RELATED"/>
    <property type="match status" value="1"/>
</dbReference>
<keyword evidence="1" id="KW-0175">Coiled coil</keyword>
<feature type="region of interest" description="Disordered" evidence="2">
    <location>
        <begin position="72"/>
        <end position="95"/>
    </location>
</feature>
<evidence type="ECO:0008006" key="5">
    <source>
        <dbReference type="Google" id="ProtNLM"/>
    </source>
</evidence>